<proteinExistence type="predicted"/>
<protein>
    <submittedName>
        <fullName evidence="2">Uncharacterized protein</fullName>
    </submittedName>
</protein>
<keyword evidence="1" id="KW-0812">Transmembrane</keyword>
<keyword evidence="1" id="KW-1133">Transmembrane helix</keyword>
<evidence type="ECO:0000313" key="3">
    <source>
        <dbReference type="Proteomes" id="UP000823388"/>
    </source>
</evidence>
<evidence type="ECO:0000313" key="2">
    <source>
        <dbReference type="EMBL" id="KAG2602503.1"/>
    </source>
</evidence>
<comment type="caution">
    <text evidence="2">The sequence shown here is derived from an EMBL/GenBank/DDBJ whole genome shotgun (WGS) entry which is preliminary data.</text>
</comment>
<sequence>MPAGTDRDPCREEGRITKRCVSHELLGARARAGPRCRRRPSHGGMAPWIDPQQQMPVVIRDARALRWTAQKMPRAARGSFLFVPDGVQLQEHIVVEASNCTRRILLLFELVLLVLDSGICWQTIAGKRAEIKLAQVFFFSSTFVVMADGLMAMATTRLE</sequence>
<evidence type="ECO:0000256" key="1">
    <source>
        <dbReference type="SAM" id="Phobius"/>
    </source>
</evidence>
<keyword evidence="1" id="KW-0472">Membrane</keyword>
<accession>A0A8T0SZY7</accession>
<name>A0A8T0SZY7_PANVG</name>
<organism evidence="2 3">
    <name type="scientific">Panicum virgatum</name>
    <name type="common">Blackwell switchgrass</name>
    <dbReference type="NCBI Taxonomy" id="38727"/>
    <lineage>
        <taxon>Eukaryota</taxon>
        <taxon>Viridiplantae</taxon>
        <taxon>Streptophyta</taxon>
        <taxon>Embryophyta</taxon>
        <taxon>Tracheophyta</taxon>
        <taxon>Spermatophyta</taxon>
        <taxon>Magnoliopsida</taxon>
        <taxon>Liliopsida</taxon>
        <taxon>Poales</taxon>
        <taxon>Poaceae</taxon>
        <taxon>PACMAD clade</taxon>
        <taxon>Panicoideae</taxon>
        <taxon>Panicodae</taxon>
        <taxon>Paniceae</taxon>
        <taxon>Panicinae</taxon>
        <taxon>Panicum</taxon>
        <taxon>Panicum sect. Hiantes</taxon>
    </lineage>
</organism>
<dbReference type="Proteomes" id="UP000823388">
    <property type="component" value="Chromosome 5K"/>
</dbReference>
<reference evidence="2" key="1">
    <citation type="submission" date="2020-05" db="EMBL/GenBank/DDBJ databases">
        <title>WGS assembly of Panicum virgatum.</title>
        <authorList>
            <person name="Lovell J.T."/>
            <person name="Jenkins J."/>
            <person name="Shu S."/>
            <person name="Juenger T.E."/>
            <person name="Schmutz J."/>
        </authorList>
    </citation>
    <scope>NUCLEOTIDE SEQUENCE</scope>
    <source>
        <strain evidence="2">AP13</strain>
    </source>
</reference>
<gene>
    <name evidence="2" type="ORF">PVAP13_5KG693500</name>
</gene>
<dbReference type="AlphaFoldDB" id="A0A8T0SZY7"/>
<feature type="transmembrane region" description="Helical" evidence="1">
    <location>
        <begin position="104"/>
        <end position="124"/>
    </location>
</feature>
<feature type="transmembrane region" description="Helical" evidence="1">
    <location>
        <begin position="136"/>
        <end position="154"/>
    </location>
</feature>
<dbReference type="EMBL" id="CM029045">
    <property type="protein sequence ID" value="KAG2602503.1"/>
    <property type="molecule type" value="Genomic_DNA"/>
</dbReference>
<keyword evidence="3" id="KW-1185">Reference proteome</keyword>